<dbReference type="Pfam" id="PF00149">
    <property type="entry name" value="Metallophos"/>
    <property type="match status" value="1"/>
</dbReference>
<keyword evidence="1" id="KW-0732">Signal</keyword>
<proteinExistence type="inferred from homology"/>
<dbReference type="SUPFAM" id="SSF56300">
    <property type="entry name" value="Metallo-dependent phosphatases"/>
    <property type="match status" value="1"/>
</dbReference>
<dbReference type="Proteomes" id="UP000602050">
    <property type="component" value="Unassembled WGS sequence"/>
</dbReference>
<keyword evidence="6" id="KW-1185">Reference proteome</keyword>
<dbReference type="Gene3D" id="3.90.780.10">
    <property type="entry name" value="5'-Nucleotidase, C-terminal domain"/>
    <property type="match status" value="1"/>
</dbReference>
<keyword evidence="2" id="KW-0547">Nucleotide-binding</keyword>
<dbReference type="PRINTS" id="PR01607">
    <property type="entry name" value="APYRASEFAMLY"/>
</dbReference>
<organism evidence="5 6">
    <name type="scientific">Compostibacillus humi</name>
    <dbReference type="NCBI Taxonomy" id="1245525"/>
    <lineage>
        <taxon>Bacteria</taxon>
        <taxon>Bacillati</taxon>
        <taxon>Bacillota</taxon>
        <taxon>Bacilli</taxon>
        <taxon>Bacillales</taxon>
        <taxon>Bacillaceae</taxon>
        <taxon>Compostibacillus</taxon>
    </lineage>
</organism>
<comment type="similarity">
    <text evidence="2">Belongs to the 5'-nucleotidase family.</text>
</comment>
<keyword evidence="2" id="KW-0378">Hydrolase</keyword>
<reference evidence="5" key="1">
    <citation type="journal article" date="2014" name="Int. J. Syst. Evol. Microbiol.">
        <title>Complete genome sequence of Corynebacterium casei LMG S-19264T (=DSM 44701T), isolated from a smear-ripened cheese.</title>
        <authorList>
            <consortium name="US DOE Joint Genome Institute (JGI-PGF)"/>
            <person name="Walter F."/>
            <person name="Albersmeier A."/>
            <person name="Kalinowski J."/>
            <person name="Ruckert C."/>
        </authorList>
    </citation>
    <scope>NUCLEOTIDE SEQUENCE</scope>
    <source>
        <strain evidence="5">CGMCC 1.12360</strain>
    </source>
</reference>
<comment type="caution">
    <text evidence="5">The sequence shown here is derived from an EMBL/GenBank/DDBJ whole genome shotgun (WGS) entry which is preliminary data.</text>
</comment>
<dbReference type="InterPro" id="IPR008334">
    <property type="entry name" value="5'-Nucleotdase_C"/>
</dbReference>
<evidence type="ECO:0000256" key="2">
    <source>
        <dbReference type="RuleBase" id="RU362119"/>
    </source>
</evidence>
<dbReference type="EMBL" id="BMEV01000044">
    <property type="protein sequence ID" value="GFZ81178.1"/>
    <property type="molecule type" value="Genomic_DNA"/>
</dbReference>
<dbReference type="GO" id="GO:0000166">
    <property type="term" value="F:nucleotide binding"/>
    <property type="evidence" value="ECO:0007669"/>
    <property type="project" value="UniProtKB-KW"/>
</dbReference>
<dbReference type="PIRSF" id="PIRSF036361">
    <property type="entry name" value="YunD"/>
    <property type="match status" value="1"/>
</dbReference>
<dbReference type="SUPFAM" id="SSF55816">
    <property type="entry name" value="5'-nucleotidase (syn. UDP-sugar hydrolase), C-terminal domain"/>
    <property type="match status" value="1"/>
</dbReference>
<evidence type="ECO:0000259" key="3">
    <source>
        <dbReference type="Pfam" id="PF00149"/>
    </source>
</evidence>
<dbReference type="InterPro" id="IPR006179">
    <property type="entry name" value="5_nucleotidase/apyrase"/>
</dbReference>
<feature type="domain" description="5'-Nucleotidase C-terminal" evidence="4">
    <location>
        <begin position="287"/>
        <end position="428"/>
    </location>
</feature>
<evidence type="ECO:0000256" key="1">
    <source>
        <dbReference type="ARBA" id="ARBA00022729"/>
    </source>
</evidence>
<protein>
    <submittedName>
        <fullName evidence="5">Putative metallophosphoesterase YunD</fullName>
    </submittedName>
</protein>
<dbReference type="InterPro" id="IPR004843">
    <property type="entry name" value="Calcineurin-like_PHP"/>
</dbReference>
<gene>
    <name evidence="5" type="primary">yunD</name>
    <name evidence="5" type="ORF">GCM10010978_22730</name>
</gene>
<evidence type="ECO:0000259" key="4">
    <source>
        <dbReference type="Pfam" id="PF02872"/>
    </source>
</evidence>
<evidence type="ECO:0000313" key="6">
    <source>
        <dbReference type="Proteomes" id="UP000602050"/>
    </source>
</evidence>
<reference evidence="5" key="2">
    <citation type="submission" date="2020-09" db="EMBL/GenBank/DDBJ databases">
        <authorList>
            <person name="Sun Q."/>
            <person name="Zhou Y."/>
        </authorList>
    </citation>
    <scope>NUCLEOTIDE SEQUENCE</scope>
    <source>
        <strain evidence="5">CGMCC 1.12360</strain>
    </source>
</reference>
<dbReference type="CDD" id="cd00845">
    <property type="entry name" value="MPP_UshA_N_like"/>
    <property type="match status" value="1"/>
</dbReference>
<dbReference type="Gene3D" id="3.60.21.10">
    <property type="match status" value="1"/>
</dbReference>
<dbReference type="InterPro" id="IPR036907">
    <property type="entry name" value="5'-Nucleotdase_C_sf"/>
</dbReference>
<dbReference type="RefSeq" id="WP_188392526.1">
    <property type="nucleotide sequence ID" value="NZ_BMEV01000044.1"/>
</dbReference>
<dbReference type="PANTHER" id="PTHR11575">
    <property type="entry name" value="5'-NUCLEOTIDASE-RELATED"/>
    <property type="match status" value="1"/>
</dbReference>
<dbReference type="InterPro" id="IPR029052">
    <property type="entry name" value="Metallo-depent_PP-like"/>
</dbReference>
<dbReference type="InterPro" id="IPR011240">
    <property type="entry name" value="Pesterase_YunD"/>
</dbReference>
<feature type="domain" description="Calcineurin-like phosphoesterase" evidence="3">
    <location>
        <begin position="7"/>
        <end position="205"/>
    </location>
</feature>
<name>A0A8J2TTL0_9BACI</name>
<accession>A0A8J2TTL0</accession>
<dbReference type="GO" id="GO:0009166">
    <property type="term" value="P:nucleotide catabolic process"/>
    <property type="evidence" value="ECO:0007669"/>
    <property type="project" value="InterPro"/>
</dbReference>
<dbReference type="AlphaFoldDB" id="A0A8J2TTL0"/>
<dbReference type="Pfam" id="PF02872">
    <property type="entry name" value="5_nucleotid_C"/>
    <property type="match status" value="1"/>
</dbReference>
<dbReference type="GO" id="GO:0016787">
    <property type="term" value="F:hydrolase activity"/>
    <property type="evidence" value="ECO:0007669"/>
    <property type="project" value="UniProtKB-KW"/>
</dbReference>
<dbReference type="PANTHER" id="PTHR11575:SF24">
    <property type="entry name" value="5'-NUCLEOTIDASE"/>
    <property type="match status" value="1"/>
</dbReference>
<evidence type="ECO:0000313" key="5">
    <source>
        <dbReference type="EMBL" id="GFZ81178.1"/>
    </source>
</evidence>
<sequence>MEEKIYIYYTNDLHSNFQQWPRVARFLKDKKRTREAYGDAFFLMDIGDHMDRVHPISEAFKGKANVALLNKLEYDFVTIGNNEGITLSHEELFQLYDEASFEVICANLHSLRGENPAWLHPIGIKETKSGIRIGVIGLTAPFNDYYELLDWHVSPIYSTLDRHIHNLKNCSDIVVLMSHLGLSEDEEIARRYPEIDVIIGGHTHHLLRTGEEIQQTIITAAGKHCFHVGEVILTWSHSEKKLVKKEAYATDITNYEKDMDTKETLREMEKKADGLLEETVAELEKPLEKDWFRDTLLMQELTHTLRKWTRADCAMLNAGLLLDSLPAGKVTYKDVHRVCPHPINPVIVELTGNELVEVIRVSLTKEFMEFPLKGFGFRGEMLGKMMFSGINVETGRHRNGEPYVKNVIQENGELINGNKRYFVATADTFTFGRMLPEVAKSEVKQYFLPEFIRDLLADTLKHKFSKQL</sequence>